<accession>A0A9W8NJK6</accession>
<name>A0A9W8NJK6_9PEZI</name>
<organism evidence="3 4">
    <name type="scientific">Xylaria arbuscula</name>
    <dbReference type="NCBI Taxonomy" id="114810"/>
    <lineage>
        <taxon>Eukaryota</taxon>
        <taxon>Fungi</taxon>
        <taxon>Dikarya</taxon>
        <taxon>Ascomycota</taxon>
        <taxon>Pezizomycotina</taxon>
        <taxon>Sordariomycetes</taxon>
        <taxon>Xylariomycetidae</taxon>
        <taxon>Xylariales</taxon>
        <taxon>Xylariaceae</taxon>
        <taxon>Xylaria</taxon>
    </lineage>
</organism>
<evidence type="ECO:0000313" key="4">
    <source>
        <dbReference type="Proteomes" id="UP001148614"/>
    </source>
</evidence>
<evidence type="ECO:0000313" key="3">
    <source>
        <dbReference type="EMBL" id="KAJ3577866.1"/>
    </source>
</evidence>
<evidence type="ECO:0000259" key="2">
    <source>
        <dbReference type="Pfam" id="PF24809"/>
    </source>
</evidence>
<comment type="caution">
    <text evidence="3">The sequence shown here is derived from an EMBL/GenBank/DDBJ whole genome shotgun (WGS) entry which is preliminary data.</text>
</comment>
<keyword evidence="4" id="KW-1185">Reference proteome</keyword>
<evidence type="ECO:0000256" key="1">
    <source>
        <dbReference type="SAM" id="Coils"/>
    </source>
</evidence>
<dbReference type="Pfam" id="PF24809">
    <property type="entry name" value="DUF7708"/>
    <property type="match status" value="1"/>
</dbReference>
<dbReference type="Proteomes" id="UP001148614">
    <property type="component" value="Unassembled WGS sequence"/>
</dbReference>
<keyword evidence="1" id="KW-0175">Coiled coil</keyword>
<dbReference type="VEuPathDB" id="FungiDB:F4678DRAFT_482650"/>
<protein>
    <recommendedName>
        <fullName evidence="2">DUF7708 domain-containing protein</fullName>
    </recommendedName>
</protein>
<dbReference type="VEuPathDB" id="FungiDB:F4678DRAFT_456841"/>
<sequence>MNYAAQTVPVRSPDWVTHAYAGDKLNADDPFEPARAAYTDALVTFKETLTKDPTKLRLAEHMFSATTLEDVCTTVLEAKKQSEIASKSSKFRECLEAFAQRVFHYGNIIDVLVQHHPEFVSLAWGALKFLFGAVIEHERTATTVITALCDISSALPSVDLSLALFPTPMMKHCVSLLYAHIMRFLIRALHYYQESSIMRAVHTVTRPSALRYDDLVELIQRDVAKVKTLADACSHAEIRALNHSVRALSSQLEKEREKSLAERASVQAQLASVGDFITQIRVSISEVQLRQALSMVSSQCTIDHKSALLSATQMSRAPIMRQRLKYNSSAFWTSPQLQAWNRASASTTILLKSAFHQRNQIRNFCAEVVEKLLKDKVAVLWIFVNRNQEYPLLDTLKSLVFQALSYGYASQTDCSLSFQLNRYIGANFEQDYLNILGDLLQRLKLVYIIAISEAMSPSTAAQCRTCLHKLSAMLSERGCQTVLKIITTSYGSTVSSEGSVEDFVLRFDETKTRSNRLRARKRMRRR</sequence>
<dbReference type="InterPro" id="IPR056125">
    <property type="entry name" value="DUF7708"/>
</dbReference>
<reference evidence="3" key="1">
    <citation type="submission" date="2022-07" db="EMBL/GenBank/DDBJ databases">
        <title>Genome Sequence of Xylaria arbuscula.</title>
        <authorList>
            <person name="Buettner E."/>
        </authorList>
    </citation>
    <scope>NUCLEOTIDE SEQUENCE</scope>
    <source>
        <strain evidence="3">VT107</strain>
    </source>
</reference>
<feature type="domain" description="DUF7708" evidence="2">
    <location>
        <begin position="94"/>
        <end position="238"/>
    </location>
</feature>
<gene>
    <name evidence="3" type="ORF">NPX13_g2701</name>
</gene>
<dbReference type="EMBL" id="JANPWZ010000298">
    <property type="protein sequence ID" value="KAJ3577866.1"/>
    <property type="molecule type" value="Genomic_DNA"/>
</dbReference>
<proteinExistence type="predicted"/>
<feature type="coiled-coil region" evidence="1">
    <location>
        <begin position="238"/>
        <end position="269"/>
    </location>
</feature>
<dbReference type="AlphaFoldDB" id="A0A9W8NJK6"/>